<protein>
    <submittedName>
        <fullName evidence="6">Crp/Fnr family transcriptional regulator</fullName>
    </submittedName>
</protein>
<evidence type="ECO:0000259" key="4">
    <source>
        <dbReference type="PROSITE" id="PS50042"/>
    </source>
</evidence>
<dbReference type="SMART" id="SM00100">
    <property type="entry name" value="cNMP"/>
    <property type="match status" value="1"/>
</dbReference>
<dbReference type="InterPro" id="IPR036388">
    <property type="entry name" value="WH-like_DNA-bd_sf"/>
</dbReference>
<dbReference type="PROSITE" id="PS50042">
    <property type="entry name" value="CNMP_BINDING_3"/>
    <property type="match status" value="1"/>
</dbReference>
<evidence type="ECO:0000313" key="6">
    <source>
        <dbReference type="EMBL" id="HIR89576.1"/>
    </source>
</evidence>
<gene>
    <name evidence="6" type="ORF">IAC96_11575</name>
</gene>
<dbReference type="Proteomes" id="UP000824201">
    <property type="component" value="Unassembled WGS sequence"/>
</dbReference>
<feature type="domain" description="HTH crp-type" evidence="5">
    <location>
        <begin position="163"/>
        <end position="236"/>
    </location>
</feature>
<dbReference type="AlphaFoldDB" id="A0A9D1EGF5"/>
<dbReference type="SUPFAM" id="SSF51206">
    <property type="entry name" value="cAMP-binding domain-like"/>
    <property type="match status" value="1"/>
</dbReference>
<dbReference type="PANTHER" id="PTHR24567:SF74">
    <property type="entry name" value="HTH-TYPE TRANSCRIPTIONAL REGULATOR ARCR"/>
    <property type="match status" value="1"/>
</dbReference>
<dbReference type="InterPro" id="IPR018490">
    <property type="entry name" value="cNMP-bd_dom_sf"/>
</dbReference>
<dbReference type="Pfam" id="PF13545">
    <property type="entry name" value="HTH_Crp_2"/>
    <property type="match status" value="1"/>
</dbReference>
<dbReference type="GO" id="GO:0003677">
    <property type="term" value="F:DNA binding"/>
    <property type="evidence" value="ECO:0007669"/>
    <property type="project" value="UniProtKB-KW"/>
</dbReference>
<comment type="caution">
    <text evidence="6">The sequence shown here is derived from an EMBL/GenBank/DDBJ whole genome shotgun (WGS) entry which is preliminary data.</text>
</comment>
<reference evidence="6" key="2">
    <citation type="journal article" date="2021" name="PeerJ">
        <title>Extensive microbial diversity within the chicken gut microbiome revealed by metagenomics and culture.</title>
        <authorList>
            <person name="Gilroy R."/>
            <person name="Ravi A."/>
            <person name="Getino M."/>
            <person name="Pursley I."/>
            <person name="Horton D.L."/>
            <person name="Alikhan N.F."/>
            <person name="Baker D."/>
            <person name="Gharbi K."/>
            <person name="Hall N."/>
            <person name="Watson M."/>
            <person name="Adriaenssens E.M."/>
            <person name="Foster-Nyarko E."/>
            <person name="Jarju S."/>
            <person name="Secka A."/>
            <person name="Antonio M."/>
            <person name="Oren A."/>
            <person name="Chaudhuri R.R."/>
            <person name="La Ragione R."/>
            <person name="Hildebrand F."/>
            <person name="Pallen M.J."/>
        </authorList>
    </citation>
    <scope>NUCLEOTIDE SEQUENCE</scope>
    <source>
        <strain evidence="6">ChiW13-3771</strain>
    </source>
</reference>
<dbReference type="PROSITE" id="PS51063">
    <property type="entry name" value="HTH_CRP_2"/>
    <property type="match status" value="1"/>
</dbReference>
<accession>A0A9D1EGF5</accession>
<dbReference type="SUPFAM" id="SSF46785">
    <property type="entry name" value="Winged helix' DNA-binding domain"/>
    <property type="match status" value="1"/>
</dbReference>
<dbReference type="EMBL" id="DVHN01000154">
    <property type="protein sequence ID" value="HIR89576.1"/>
    <property type="molecule type" value="Genomic_DNA"/>
</dbReference>
<dbReference type="GO" id="GO:0005829">
    <property type="term" value="C:cytosol"/>
    <property type="evidence" value="ECO:0007669"/>
    <property type="project" value="TreeGrafter"/>
</dbReference>
<evidence type="ECO:0000256" key="2">
    <source>
        <dbReference type="ARBA" id="ARBA00023125"/>
    </source>
</evidence>
<evidence type="ECO:0000259" key="5">
    <source>
        <dbReference type="PROSITE" id="PS51063"/>
    </source>
</evidence>
<organism evidence="6 7">
    <name type="scientific">Candidatus Fimimorpha faecalis</name>
    <dbReference type="NCBI Taxonomy" id="2840824"/>
    <lineage>
        <taxon>Bacteria</taxon>
        <taxon>Bacillati</taxon>
        <taxon>Bacillota</taxon>
        <taxon>Clostridia</taxon>
        <taxon>Eubacteriales</taxon>
        <taxon>Candidatus Fimimorpha</taxon>
    </lineage>
</organism>
<evidence type="ECO:0000313" key="7">
    <source>
        <dbReference type="Proteomes" id="UP000824201"/>
    </source>
</evidence>
<keyword evidence="3" id="KW-0804">Transcription</keyword>
<dbReference type="Gene3D" id="2.60.120.10">
    <property type="entry name" value="Jelly Rolls"/>
    <property type="match status" value="1"/>
</dbReference>
<dbReference type="Gene3D" id="1.10.10.10">
    <property type="entry name" value="Winged helix-like DNA-binding domain superfamily/Winged helix DNA-binding domain"/>
    <property type="match status" value="1"/>
</dbReference>
<dbReference type="SMART" id="SM00419">
    <property type="entry name" value="HTH_CRP"/>
    <property type="match status" value="1"/>
</dbReference>
<dbReference type="InterPro" id="IPR000595">
    <property type="entry name" value="cNMP-bd_dom"/>
</dbReference>
<dbReference type="CDD" id="cd00038">
    <property type="entry name" value="CAP_ED"/>
    <property type="match status" value="1"/>
</dbReference>
<dbReference type="InterPro" id="IPR014710">
    <property type="entry name" value="RmlC-like_jellyroll"/>
</dbReference>
<proteinExistence type="predicted"/>
<sequence>MLVNKNDEKIGWIGEAVMDIRQAMQRVKVLANVQKSTELVLRSNLQLHTYKKNASIFQEQSPISYFYFVVTGVVYLCKLNHHNENRVIFLCTDGEMLNETIVDGQPSSISAIALTQTQILRISVKTMKYLMGQDAVLAQAVMESMASKIRRLYHQMKNTSSSVRLEQQIAAKLWKLARDYGIPTKEGIKIPFDLSITFFADMVGSKRETVSRNMKRLVDQGLIRIEGKTFYIMDQQELLKFFHKK</sequence>
<feature type="domain" description="Cyclic nucleotide-binding" evidence="4">
    <location>
        <begin position="29"/>
        <end position="148"/>
    </location>
</feature>
<evidence type="ECO:0000256" key="3">
    <source>
        <dbReference type="ARBA" id="ARBA00023163"/>
    </source>
</evidence>
<reference evidence="6" key="1">
    <citation type="submission" date="2020-10" db="EMBL/GenBank/DDBJ databases">
        <authorList>
            <person name="Gilroy R."/>
        </authorList>
    </citation>
    <scope>NUCLEOTIDE SEQUENCE</scope>
    <source>
        <strain evidence="6">ChiW13-3771</strain>
    </source>
</reference>
<dbReference type="GO" id="GO:0003700">
    <property type="term" value="F:DNA-binding transcription factor activity"/>
    <property type="evidence" value="ECO:0007669"/>
    <property type="project" value="TreeGrafter"/>
</dbReference>
<dbReference type="InterPro" id="IPR036390">
    <property type="entry name" value="WH_DNA-bd_sf"/>
</dbReference>
<dbReference type="Pfam" id="PF00027">
    <property type="entry name" value="cNMP_binding"/>
    <property type="match status" value="1"/>
</dbReference>
<keyword evidence="1" id="KW-0805">Transcription regulation</keyword>
<dbReference type="InterPro" id="IPR012318">
    <property type="entry name" value="HTH_CRP"/>
</dbReference>
<keyword evidence="2" id="KW-0238">DNA-binding</keyword>
<dbReference type="PANTHER" id="PTHR24567">
    <property type="entry name" value="CRP FAMILY TRANSCRIPTIONAL REGULATORY PROTEIN"/>
    <property type="match status" value="1"/>
</dbReference>
<dbReference type="InterPro" id="IPR050397">
    <property type="entry name" value="Env_Response_Regulators"/>
</dbReference>
<name>A0A9D1EGF5_9FIRM</name>
<evidence type="ECO:0000256" key="1">
    <source>
        <dbReference type="ARBA" id="ARBA00023015"/>
    </source>
</evidence>